<feature type="signal peptide" evidence="1">
    <location>
        <begin position="1"/>
        <end position="24"/>
    </location>
</feature>
<evidence type="ECO:0000256" key="1">
    <source>
        <dbReference type="SAM" id="SignalP"/>
    </source>
</evidence>
<dbReference type="Gene3D" id="3.40.50.300">
    <property type="entry name" value="P-loop containing nucleotide triphosphate hydrolases"/>
    <property type="match status" value="1"/>
</dbReference>
<protein>
    <submittedName>
        <fullName evidence="2">Uncharacterized protein</fullName>
    </submittedName>
</protein>
<keyword evidence="1" id="KW-0732">Signal</keyword>
<dbReference type="Proteomes" id="UP000198287">
    <property type="component" value="Unassembled WGS sequence"/>
</dbReference>
<dbReference type="AlphaFoldDB" id="A0A226EBI9"/>
<reference evidence="2 3" key="1">
    <citation type="submission" date="2015-12" db="EMBL/GenBank/DDBJ databases">
        <title>The genome of Folsomia candida.</title>
        <authorList>
            <person name="Faddeeva A."/>
            <person name="Derks M.F."/>
            <person name="Anvar Y."/>
            <person name="Smit S."/>
            <person name="Van Straalen N."/>
            <person name="Roelofs D."/>
        </authorList>
    </citation>
    <scope>NUCLEOTIDE SEQUENCE [LARGE SCALE GENOMIC DNA]</scope>
    <source>
        <strain evidence="2 3">VU population</strain>
        <tissue evidence="2">Whole body</tissue>
    </source>
</reference>
<dbReference type="SUPFAM" id="SSF52540">
    <property type="entry name" value="P-loop containing nucleoside triphosphate hydrolases"/>
    <property type="match status" value="1"/>
</dbReference>
<organism evidence="2 3">
    <name type="scientific">Folsomia candida</name>
    <name type="common">Springtail</name>
    <dbReference type="NCBI Taxonomy" id="158441"/>
    <lineage>
        <taxon>Eukaryota</taxon>
        <taxon>Metazoa</taxon>
        <taxon>Ecdysozoa</taxon>
        <taxon>Arthropoda</taxon>
        <taxon>Hexapoda</taxon>
        <taxon>Collembola</taxon>
        <taxon>Entomobryomorpha</taxon>
        <taxon>Isotomoidea</taxon>
        <taxon>Isotomidae</taxon>
        <taxon>Proisotominae</taxon>
        <taxon>Folsomia</taxon>
    </lineage>
</organism>
<proteinExistence type="predicted"/>
<evidence type="ECO:0000313" key="3">
    <source>
        <dbReference type="Proteomes" id="UP000198287"/>
    </source>
</evidence>
<dbReference type="EMBL" id="LNIX01000005">
    <property type="protein sequence ID" value="OXA54913.1"/>
    <property type="molecule type" value="Genomic_DNA"/>
</dbReference>
<name>A0A226EBI9_FOLCA</name>
<keyword evidence="3" id="KW-1185">Reference proteome</keyword>
<evidence type="ECO:0000313" key="2">
    <source>
        <dbReference type="EMBL" id="OXA54913.1"/>
    </source>
</evidence>
<accession>A0A226EBI9</accession>
<dbReference type="OrthoDB" id="8298301at2759"/>
<comment type="caution">
    <text evidence="2">The sequence shown here is derived from an EMBL/GenBank/DDBJ whole genome shotgun (WGS) entry which is preliminary data.</text>
</comment>
<sequence length="642" mass="71121">MKVSISTCCFLLIWLYAAKVQSNADNNLRIIFWGQAGAGISSTLKSVLGKIPIRQTANIGSSSTNGTNYITEYKITPPGSTTSTILLDVAGLNSKPGQDAETMSALLKYIKNPDHNASETVLVLVSPFSDVTFYDDNSDFIIMLKKVARFQEVLLNQTNAAMPAILVLSKLMTESKLVSDKPEVKTSLFKNAIVDLAPATFRQLTRSILIGENKPELSRLSEKDGWTNLPNGEQYPKNVLDKITSLLQQSDSKSGLKSFIGIRTSTPSNVRLTERKLYHQMNSSTYDDFLLTAHISVVEGGIEDVEISRKLITQYAQGYDPTYPRYTLDALLQLQYFFQSKLIKKVDQLPKSGPNWAKLFLDMIDLPESDEFFNLLTDAFNVPTIFPVTPNEENVSIVIMGKGQSGISSTVQKILGPSAQITTASTRPSSSSDGDMYVTQYDITVPGTTSILRLIDVEGLTEGKPADHDYKVLSSLVSYLASGPDAPNFWLIISNFNDNKFLGGRTNLAKMASSVARVQSVIQWDRDELRMFKNTLLLTKLMTESGKNQRNPEIKGDLFSRAVSRYPALYPAGGVLFGENMSTQQESNGYVKLPNGEVYPENILDNWAYLAKLYDVGGVEVIQKFKDLRASLVPYNVVKSYY</sequence>
<dbReference type="InterPro" id="IPR027417">
    <property type="entry name" value="P-loop_NTPase"/>
</dbReference>
<gene>
    <name evidence="2" type="ORF">Fcan01_10931</name>
</gene>
<feature type="chain" id="PRO_5012985593" evidence="1">
    <location>
        <begin position="25"/>
        <end position="642"/>
    </location>
</feature>